<feature type="region of interest" description="Disordered" evidence="5">
    <location>
        <begin position="478"/>
        <end position="553"/>
    </location>
</feature>
<proteinExistence type="inferred from homology"/>
<evidence type="ECO:0000259" key="7">
    <source>
        <dbReference type="PROSITE" id="PS50111"/>
    </source>
</evidence>
<feature type="transmembrane region" description="Helical" evidence="6">
    <location>
        <begin position="43"/>
        <end position="60"/>
    </location>
</feature>
<keyword evidence="9" id="KW-1185">Reference proteome</keyword>
<evidence type="ECO:0000256" key="4">
    <source>
        <dbReference type="SAM" id="Coils"/>
    </source>
</evidence>
<dbReference type="Pfam" id="PF00015">
    <property type="entry name" value="MCPsignal"/>
    <property type="match status" value="1"/>
</dbReference>
<feature type="compositionally biased region" description="Low complexity" evidence="5">
    <location>
        <begin position="481"/>
        <end position="501"/>
    </location>
</feature>
<dbReference type="PRINTS" id="PR00260">
    <property type="entry name" value="CHEMTRNSDUCR"/>
</dbReference>
<dbReference type="CDD" id="cd11386">
    <property type="entry name" value="MCP_signal"/>
    <property type="match status" value="1"/>
</dbReference>
<sequence>MNSTETSNPAQATAIFGDRMVLLAIAISALAALILGFQFVDTTLAVGTVVVLGLLSVVVYTSAKGTVLSKYVLTFALIGLVVLHIQLSLGMIEFHFGVFVTLALMLVYRDWKVIVFAAAAYAVHHVVFDRLQAAGLGVYCLGTPNFAVIILHAIYVVVQSGVEIALVLGMASAARAGEELATMVTRVNQSDGIALDVAAIKVITPSGEALKSTLIRMAQAVGAVRSGASSIEIACAEIASGNQDLSNRTEQTASNLQRTSTSMAHLTETVNQSAESARQANQLAMNASSVAAQGGQVVGQVVDTMRGINEASRKISDIISVIDGIAFQTNILALNAAVEAARAGEQGRGFAVVASEVRSLAGRSAEAAKEIKALINTSVERVELGSQLVDQAGSTMAEVVSSIRRVTDIMGEISAATSEQAHGVASVGEAVMEMDQATQQNAALVEQMAAAAASLNAQAQDLMQTVAVFKGSDTHSMSRMATAPVRPRPAPAAVAASAPRPQLASKPRPQVGGGALKLGHAPAAPQAAHKPAPKPSPKPAAPQKPADGEWEMF</sequence>
<feature type="transmembrane region" description="Helical" evidence="6">
    <location>
        <begin position="20"/>
        <end position="37"/>
    </location>
</feature>
<feature type="coiled-coil region" evidence="4">
    <location>
        <begin position="434"/>
        <end position="465"/>
    </location>
</feature>
<protein>
    <recommendedName>
        <fullName evidence="7">Methyl-accepting transducer domain-containing protein</fullName>
    </recommendedName>
</protein>
<dbReference type="InterPro" id="IPR004089">
    <property type="entry name" value="MCPsignal_dom"/>
</dbReference>
<feature type="domain" description="Methyl-accepting transducer" evidence="7">
    <location>
        <begin position="227"/>
        <end position="456"/>
    </location>
</feature>
<keyword evidence="6" id="KW-0812">Transmembrane</keyword>
<dbReference type="Gene3D" id="1.10.287.950">
    <property type="entry name" value="Methyl-accepting chemotaxis protein"/>
    <property type="match status" value="1"/>
</dbReference>
<name>A0ABN6D037_9BURK</name>
<keyword evidence="1" id="KW-0488">Methylation</keyword>
<keyword evidence="4" id="KW-0175">Coiled coil</keyword>
<comment type="similarity">
    <text evidence="2">Belongs to the methyl-accepting chemotaxis (MCP) protein family.</text>
</comment>
<feature type="compositionally biased region" description="Pro residues" evidence="5">
    <location>
        <begin position="533"/>
        <end position="542"/>
    </location>
</feature>
<evidence type="ECO:0000313" key="9">
    <source>
        <dbReference type="Proteomes" id="UP000824366"/>
    </source>
</evidence>
<dbReference type="EMBL" id="AP024238">
    <property type="protein sequence ID" value="BCO25406.1"/>
    <property type="molecule type" value="Genomic_DNA"/>
</dbReference>
<keyword evidence="3" id="KW-0807">Transducer</keyword>
<dbReference type="Proteomes" id="UP000824366">
    <property type="component" value="Chromosome"/>
</dbReference>
<dbReference type="InterPro" id="IPR051310">
    <property type="entry name" value="MCP_chemotaxis"/>
</dbReference>
<dbReference type="RefSeq" id="WP_276572412.1">
    <property type="nucleotide sequence ID" value="NZ_AP024238.1"/>
</dbReference>
<reference evidence="8 9" key="1">
    <citation type="journal article" date="2021" name="Microbiol. Spectr.">
        <title>A Single Bacterium Capable of Oxidation and Reduction of Iron at Circumneutral pH.</title>
        <authorList>
            <person name="Kato S."/>
            <person name="Ohkuma M."/>
        </authorList>
    </citation>
    <scope>NUCLEOTIDE SEQUENCE [LARGE SCALE GENOMIC DNA]</scope>
    <source>
        <strain evidence="8 9">MIZ03</strain>
    </source>
</reference>
<evidence type="ECO:0000256" key="1">
    <source>
        <dbReference type="ARBA" id="ARBA00022481"/>
    </source>
</evidence>
<keyword evidence="6" id="KW-0472">Membrane</keyword>
<dbReference type="SMART" id="SM00283">
    <property type="entry name" value="MA"/>
    <property type="match status" value="1"/>
</dbReference>
<feature type="compositionally biased region" description="Low complexity" evidence="5">
    <location>
        <begin position="520"/>
        <end position="530"/>
    </location>
</feature>
<evidence type="ECO:0000313" key="8">
    <source>
        <dbReference type="EMBL" id="BCO25406.1"/>
    </source>
</evidence>
<feature type="transmembrane region" description="Helical" evidence="6">
    <location>
        <begin position="72"/>
        <end position="92"/>
    </location>
</feature>
<dbReference type="PANTHER" id="PTHR43531">
    <property type="entry name" value="PROTEIN ICFG"/>
    <property type="match status" value="1"/>
</dbReference>
<dbReference type="SUPFAM" id="SSF58104">
    <property type="entry name" value="Methyl-accepting chemotaxis protein (MCP) signaling domain"/>
    <property type="match status" value="1"/>
</dbReference>
<keyword evidence="6" id="KW-1133">Transmembrane helix</keyword>
<evidence type="ECO:0000256" key="5">
    <source>
        <dbReference type="SAM" id="MobiDB-lite"/>
    </source>
</evidence>
<accession>A0ABN6D037</accession>
<gene>
    <name evidence="8" type="ORF">MIZ03_0266</name>
</gene>
<dbReference type="InterPro" id="IPR004090">
    <property type="entry name" value="Chemotax_Me-accpt_rcpt"/>
</dbReference>
<evidence type="ECO:0000256" key="6">
    <source>
        <dbReference type="SAM" id="Phobius"/>
    </source>
</evidence>
<organism evidence="8 9">
    <name type="scientific">Rhodoferax lithotrophicus</name>
    <dbReference type="NCBI Taxonomy" id="2798804"/>
    <lineage>
        <taxon>Bacteria</taxon>
        <taxon>Pseudomonadati</taxon>
        <taxon>Pseudomonadota</taxon>
        <taxon>Betaproteobacteria</taxon>
        <taxon>Burkholderiales</taxon>
        <taxon>Comamonadaceae</taxon>
        <taxon>Rhodoferax</taxon>
    </lineage>
</organism>
<feature type="transmembrane region" description="Helical" evidence="6">
    <location>
        <begin position="136"/>
        <end position="158"/>
    </location>
</feature>
<dbReference type="PROSITE" id="PS50111">
    <property type="entry name" value="CHEMOTAXIS_TRANSDUC_2"/>
    <property type="match status" value="1"/>
</dbReference>
<evidence type="ECO:0000256" key="2">
    <source>
        <dbReference type="ARBA" id="ARBA00029447"/>
    </source>
</evidence>
<dbReference type="PANTHER" id="PTHR43531:SF14">
    <property type="entry name" value="METHYL-ACCEPTING CHEMOTAXIS PROTEIN I-RELATED"/>
    <property type="match status" value="1"/>
</dbReference>
<evidence type="ECO:0000256" key="3">
    <source>
        <dbReference type="PROSITE-ProRule" id="PRU00284"/>
    </source>
</evidence>
<feature type="transmembrane region" description="Helical" evidence="6">
    <location>
        <begin position="98"/>
        <end position="124"/>
    </location>
</feature>